<proteinExistence type="predicted"/>
<evidence type="ECO:0000259" key="13">
    <source>
        <dbReference type="PROSITE" id="PS50885"/>
    </source>
</evidence>
<dbReference type="OrthoDB" id="5242012at2"/>
<feature type="transmembrane region" description="Helical" evidence="12">
    <location>
        <begin position="20"/>
        <end position="43"/>
    </location>
</feature>
<evidence type="ECO:0000256" key="6">
    <source>
        <dbReference type="ARBA" id="ARBA00022692"/>
    </source>
</evidence>
<gene>
    <name evidence="14" type="ORF">EDD27_7799</name>
</gene>
<dbReference type="CDD" id="cd16917">
    <property type="entry name" value="HATPase_UhpB-NarQ-NarX-like"/>
    <property type="match status" value="1"/>
</dbReference>
<dbReference type="EMBL" id="SAUN01000001">
    <property type="protein sequence ID" value="RVX45023.1"/>
    <property type="molecule type" value="Genomic_DNA"/>
</dbReference>
<dbReference type="Gene3D" id="3.30.565.10">
    <property type="entry name" value="Histidine kinase-like ATPase, C-terminal domain"/>
    <property type="match status" value="1"/>
</dbReference>
<dbReference type="EC" id="2.7.13.3" evidence="3"/>
<sequence>MGVGRAPRPASNAGHGLTLRAVATGAVLALIVGGAFAVLLASISDLRQAQLREQRSAEVMTMANRLERLIIDMETGQRGFALTGQEQFLQPWRDAIAVFPGRASALERLVADVPAQQDLAREITAAGSSYINDYSVPLVAALRRGSSSEGAAATVPATLEGKRRVDAMRGDFDELVASARSLTRTERQRTDAAARRAIAVGVAGLIASVALIGAYSGYLTRAVVFPVRRVAGAAARLAAGELQARVPERGVGEIGVLERGFNTMAETLARQREELAASRSRIVTSADQARRRIERDLHDGIQQRLVSLVLDVRAAQATLPPDRPELGEPLDQLADGLREAVDELREISHGIHPAILTEAGLGPALKALARRSPVPVELKVNVADRLPEPVEVAAYYVVSEALTNTAKHARATYAMVRAHLDEGVLRLEMQDDGVGGAVAGQGSGLIGLADRVEALGGTFTLLSPPTQGTTLHADLPVPGR</sequence>
<keyword evidence="6 12" id="KW-0812">Transmembrane</keyword>
<dbReference type="Gene3D" id="1.20.5.1930">
    <property type="match status" value="1"/>
</dbReference>
<evidence type="ECO:0000313" key="14">
    <source>
        <dbReference type="EMBL" id="RVX45023.1"/>
    </source>
</evidence>
<keyword evidence="9" id="KW-0067">ATP-binding</keyword>
<dbReference type="Pfam" id="PF00672">
    <property type="entry name" value="HAMP"/>
    <property type="match status" value="1"/>
</dbReference>
<dbReference type="InterPro" id="IPR050482">
    <property type="entry name" value="Sensor_HK_TwoCompSys"/>
</dbReference>
<dbReference type="SUPFAM" id="SSF158472">
    <property type="entry name" value="HAMP domain-like"/>
    <property type="match status" value="1"/>
</dbReference>
<dbReference type="GO" id="GO:0000155">
    <property type="term" value="F:phosphorelay sensor kinase activity"/>
    <property type="evidence" value="ECO:0007669"/>
    <property type="project" value="InterPro"/>
</dbReference>
<name>A0A438MH04_9ACTN</name>
<evidence type="ECO:0000256" key="4">
    <source>
        <dbReference type="ARBA" id="ARBA00022553"/>
    </source>
</evidence>
<evidence type="ECO:0000256" key="8">
    <source>
        <dbReference type="ARBA" id="ARBA00022777"/>
    </source>
</evidence>
<accession>A0A438MH04</accession>
<keyword evidence="8 14" id="KW-0418">Kinase</keyword>
<dbReference type="InterPro" id="IPR036890">
    <property type="entry name" value="HATPase_C_sf"/>
</dbReference>
<dbReference type="PROSITE" id="PS50885">
    <property type="entry name" value="HAMP"/>
    <property type="match status" value="1"/>
</dbReference>
<dbReference type="Gene3D" id="6.10.340.10">
    <property type="match status" value="1"/>
</dbReference>
<keyword evidence="7" id="KW-0547">Nucleotide-binding</keyword>
<evidence type="ECO:0000256" key="10">
    <source>
        <dbReference type="ARBA" id="ARBA00022989"/>
    </source>
</evidence>
<keyword evidence="12" id="KW-0472">Membrane</keyword>
<dbReference type="Pfam" id="PF07730">
    <property type="entry name" value="HisKA_3"/>
    <property type="match status" value="1"/>
</dbReference>
<dbReference type="PANTHER" id="PTHR24421">
    <property type="entry name" value="NITRATE/NITRITE SENSOR PROTEIN NARX-RELATED"/>
    <property type="match status" value="1"/>
</dbReference>
<dbReference type="SMART" id="SM00304">
    <property type="entry name" value="HAMP"/>
    <property type="match status" value="1"/>
</dbReference>
<dbReference type="GO" id="GO:0046983">
    <property type="term" value="F:protein dimerization activity"/>
    <property type="evidence" value="ECO:0007669"/>
    <property type="project" value="InterPro"/>
</dbReference>
<dbReference type="InterPro" id="IPR003594">
    <property type="entry name" value="HATPase_dom"/>
</dbReference>
<feature type="transmembrane region" description="Helical" evidence="12">
    <location>
        <begin position="197"/>
        <end position="218"/>
    </location>
</feature>
<feature type="domain" description="HAMP" evidence="13">
    <location>
        <begin position="221"/>
        <end position="273"/>
    </location>
</feature>
<dbReference type="Proteomes" id="UP000284824">
    <property type="component" value="Unassembled WGS sequence"/>
</dbReference>
<dbReference type="Pfam" id="PF05227">
    <property type="entry name" value="CHASE3"/>
    <property type="match status" value="1"/>
</dbReference>
<evidence type="ECO:0000256" key="12">
    <source>
        <dbReference type="SAM" id="Phobius"/>
    </source>
</evidence>
<evidence type="ECO:0000256" key="7">
    <source>
        <dbReference type="ARBA" id="ARBA00022741"/>
    </source>
</evidence>
<dbReference type="PANTHER" id="PTHR24421:SF10">
    <property type="entry name" value="NITRATE_NITRITE SENSOR PROTEIN NARQ"/>
    <property type="match status" value="1"/>
</dbReference>
<dbReference type="SUPFAM" id="SSF55874">
    <property type="entry name" value="ATPase domain of HSP90 chaperone/DNA topoisomerase II/histidine kinase"/>
    <property type="match status" value="1"/>
</dbReference>
<comment type="caution">
    <text evidence="14">The sequence shown here is derived from an EMBL/GenBank/DDBJ whole genome shotgun (WGS) entry which is preliminary data.</text>
</comment>
<dbReference type="CDD" id="cd06225">
    <property type="entry name" value="HAMP"/>
    <property type="match status" value="1"/>
</dbReference>
<dbReference type="GO" id="GO:0016020">
    <property type="term" value="C:membrane"/>
    <property type="evidence" value="ECO:0007669"/>
    <property type="project" value="UniProtKB-SubCell"/>
</dbReference>
<evidence type="ECO:0000256" key="1">
    <source>
        <dbReference type="ARBA" id="ARBA00000085"/>
    </source>
</evidence>
<keyword evidence="11" id="KW-0902">Two-component regulatory system</keyword>
<keyword evidence="10 12" id="KW-1133">Transmembrane helix</keyword>
<dbReference type="InterPro" id="IPR003660">
    <property type="entry name" value="HAMP_dom"/>
</dbReference>
<organism evidence="14 15">
    <name type="scientific">Nonomuraea polychroma</name>
    <dbReference type="NCBI Taxonomy" id="46176"/>
    <lineage>
        <taxon>Bacteria</taxon>
        <taxon>Bacillati</taxon>
        <taxon>Actinomycetota</taxon>
        <taxon>Actinomycetes</taxon>
        <taxon>Streptosporangiales</taxon>
        <taxon>Streptosporangiaceae</taxon>
        <taxon>Nonomuraea</taxon>
    </lineage>
</organism>
<dbReference type="Pfam" id="PF02518">
    <property type="entry name" value="HATPase_c"/>
    <property type="match status" value="1"/>
</dbReference>
<evidence type="ECO:0000256" key="9">
    <source>
        <dbReference type="ARBA" id="ARBA00022840"/>
    </source>
</evidence>
<evidence type="ECO:0000256" key="3">
    <source>
        <dbReference type="ARBA" id="ARBA00012438"/>
    </source>
</evidence>
<keyword evidence="5" id="KW-0808">Transferase</keyword>
<comment type="catalytic activity">
    <reaction evidence="1">
        <text>ATP + protein L-histidine = ADP + protein N-phospho-L-histidine.</text>
        <dbReference type="EC" id="2.7.13.3"/>
    </reaction>
</comment>
<keyword evidence="15" id="KW-1185">Reference proteome</keyword>
<evidence type="ECO:0000256" key="11">
    <source>
        <dbReference type="ARBA" id="ARBA00023012"/>
    </source>
</evidence>
<evidence type="ECO:0000256" key="2">
    <source>
        <dbReference type="ARBA" id="ARBA00004370"/>
    </source>
</evidence>
<protein>
    <recommendedName>
        <fullName evidence="3">histidine kinase</fullName>
        <ecNumber evidence="3">2.7.13.3</ecNumber>
    </recommendedName>
</protein>
<evidence type="ECO:0000313" key="15">
    <source>
        <dbReference type="Proteomes" id="UP000284824"/>
    </source>
</evidence>
<dbReference type="InterPro" id="IPR007891">
    <property type="entry name" value="CHASE3"/>
</dbReference>
<dbReference type="CDD" id="cd19410">
    <property type="entry name" value="HK9-like_sensor"/>
    <property type="match status" value="1"/>
</dbReference>
<keyword evidence="4" id="KW-0597">Phosphoprotein</keyword>
<dbReference type="AlphaFoldDB" id="A0A438MH04"/>
<dbReference type="InterPro" id="IPR011712">
    <property type="entry name" value="Sig_transdc_His_kin_sub3_dim/P"/>
</dbReference>
<reference evidence="14 15" key="1">
    <citation type="submission" date="2019-01" db="EMBL/GenBank/DDBJ databases">
        <title>Sequencing the genomes of 1000 actinobacteria strains.</title>
        <authorList>
            <person name="Klenk H.-P."/>
        </authorList>
    </citation>
    <scope>NUCLEOTIDE SEQUENCE [LARGE SCALE GENOMIC DNA]</scope>
    <source>
        <strain evidence="14 15">DSM 43925</strain>
    </source>
</reference>
<evidence type="ECO:0000256" key="5">
    <source>
        <dbReference type="ARBA" id="ARBA00022679"/>
    </source>
</evidence>
<dbReference type="GO" id="GO:0005524">
    <property type="term" value="F:ATP binding"/>
    <property type="evidence" value="ECO:0007669"/>
    <property type="project" value="UniProtKB-KW"/>
</dbReference>
<comment type="subcellular location">
    <subcellularLocation>
        <location evidence="2">Membrane</location>
    </subcellularLocation>
</comment>